<organism evidence="2 3">
    <name type="scientific">Pristionchus entomophagus</name>
    <dbReference type="NCBI Taxonomy" id="358040"/>
    <lineage>
        <taxon>Eukaryota</taxon>
        <taxon>Metazoa</taxon>
        <taxon>Ecdysozoa</taxon>
        <taxon>Nematoda</taxon>
        <taxon>Chromadorea</taxon>
        <taxon>Rhabditida</taxon>
        <taxon>Rhabditina</taxon>
        <taxon>Diplogasteromorpha</taxon>
        <taxon>Diplogasteroidea</taxon>
        <taxon>Neodiplogasteridae</taxon>
        <taxon>Pristionchus</taxon>
    </lineage>
</organism>
<evidence type="ECO:0000313" key="3">
    <source>
        <dbReference type="Proteomes" id="UP001432027"/>
    </source>
</evidence>
<comment type="caution">
    <text evidence="2">The sequence shown here is derived from an EMBL/GenBank/DDBJ whole genome shotgun (WGS) entry which is preliminary data.</text>
</comment>
<keyword evidence="3" id="KW-1185">Reference proteome</keyword>
<feature type="non-terminal residue" evidence="2">
    <location>
        <position position="1"/>
    </location>
</feature>
<feature type="region of interest" description="Disordered" evidence="1">
    <location>
        <begin position="32"/>
        <end position="59"/>
    </location>
</feature>
<gene>
    <name evidence="2" type="ORF">PENTCL1PPCAC_24029</name>
</gene>
<evidence type="ECO:0000256" key="1">
    <source>
        <dbReference type="SAM" id="MobiDB-lite"/>
    </source>
</evidence>
<sequence length="70" mass="7921">EQIITSYSHLFTRRISQIHSCSHLQDTNSRIGRVPCDRRGSRHQSVGDETAGRPFDTAATSINYEAQGRF</sequence>
<dbReference type="Proteomes" id="UP001432027">
    <property type="component" value="Unassembled WGS sequence"/>
</dbReference>
<accession>A0AAV5U634</accession>
<proteinExistence type="predicted"/>
<dbReference type="EMBL" id="BTSX01000005">
    <property type="protein sequence ID" value="GMT01855.1"/>
    <property type="molecule type" value="Genomic_DNA"/>
</dbReference>
<evidence type="ECO:0000313" key="2">
    <source>
        <dbReference type="EMBL" id="GMT01855.1"/>
    </source>
</evidence>
<name>A0AAV5U634_9BILA</name>
<dbReference type="AlphaFoldDB" id="A0AAV5U634"/>
<reference evidence="2" key="1">
    <citation type="submission" date="2023-10" db="EMBL/GenBank/DDBJ databases">
        <title>Genome assembly of Pristionchus species.</title>
        <authorList>
            <person name="Yoshida K."/>
            <person name="Sommer R.J."/>
        </authorList>
    </citation>
    <scope>NUCLEOTIDE SEQUENCE</scope>
    <source>
        <strain evidence="2">RS0144</strain>
    </source>
</reference>
<protein>
    <submittedName>
        <fullName evidence="2">Uncharacterized protein</fullName>
    </submittedName>
</protein>